<evidence type="ECO:0000259" key="3">
    <source>
        <dbReference type="Pfam" id="PF24748"/>
    </source>
</evidence>
<dbReference type="AlphaFoldDB" id="A0A1Q9CQB5"/>
<name>A0A1Q9CQB5_SYMMI</name>
<comment type="caution">
    <text evidence="4">The sequence shown here is derived from an EMBL/GenBank/DDBJ whole genome shotgun (WGS) entry which is preliminary data.</text>
</comment>
<dbReference type="InterPro" id="IPR016159">
    <property type="entry name" value="Cullin_repeat-like_dom_sf"/>
</dbReference>
<dbReference type="EMBL" id="LSRX01000994">
    <property type="protein sequence ID" value="OLP85128.1"/>
    <property type="molecule type" value="Genomic_DNA"/>
</dbReference>
<dbReference type="InterPro" id="IPR055284">
    <property type="entry name" value="Galaxin-like"/>
</dbReference>
<dbReference type="Pfam" id="PF24748">
    <property type="entry name" value="Galaxin_repeat"/>
    <property type="match status" value="2"/>
</dbReference>
<evidence type="ECO:0000256" key="1">
    <source>
        <dbReference type="SAM" id="MobiDB-lite"/>
    </source>
</evidence>
<accession>A0A1Q9CQB5</accession>
<feature type="signal peptide" evidence="2">
    <location>
        <begin position="1"/>
        <end position="19"/>
    </location>
</feature>
<keyword evidence="5" id="KW-1185">Reference proteome</keyword>
<feature type="domain" description="Galaxin-like repeats" evidence="3">
    <location>
        <begin position="250"/>
        <end position="360"/>
    </location>
</feature>
<feature type="region of interest" description="Disordered" evidence="1">
    <location>
        <begin position="64"/>
        <end position="107"/>
    </location>
</feature>
<feature type="compositionally biased region" description="Acidic residues" evidence="1">
    <location>
        <begin position="75"/>
        <end position="100"/>
    </location>
</feature>
<dbReference type="SUPFAM" id="SSF74788">
    <property type="entry name" value="Cullin repeat-like"/>
    <property type="match status" value="1"/>
</dbReference>
<reference evidence="4 5" key="1">
    <citation type="submission" date="2016-02" db="EMBL/GenBank/DDBJ databases">
        <title>Genome analysis of coral dinoflagellate symbionts highlights evolutionary adaptations to a symbiotic lifestyle.</title>
        <authorList>
            <person name="Aranda M."/>
            <person name="Li Y."/>
            <person name="Liew Y.J."/>
            <person name="Baumgarten S."/>
            <person name="Simakov O."/>
            <person name="Wilson M."/>
            <person name="Piel J."/>
            <person name="Ashoor H."/>
            <person name="Bougouffa S."/>
            <person name="Bajic V.B."/>
            <person name="Ryu T."/>
            <person name="Ravasi T."/>
            <person name="Bayer T."/>
            <person name="Micklem G."/>
            <person name="Kim H."/>
            <person name="Bhak J."/>
            <person name="Lajeunesse T.C."/>
            <person name="Voolstra C.R."/>
        </authorList>
    </citation>
    <scope>NUCLEOTIDE SEQUENCE [LARGE SCALE GENOMIC DNA]</scope>
    <source>
        <strain evidence="4 5">CCMP2467</strain>
    </source>
</reference>
<proteinExistence type="predicted"/>
<protein>
    <recommendedName>
        <fullName evidence="3">Galaxin-like repeats domain-containing protein</fullName>
    </recommendedName>
</protein>
<dbReference type="OrthoDB" id="6157149at2759"/>
<evidence type="ECO:0000313" key="4">
    <source>
        <dbReference type="EMBL" id="OLP85128.1"/>
    </source>
</evidence>
<keyword evidence="2" id="KW-0732">Signal</keyword>
<feature type="domain" description="Galaxin-like repeats" evidence="3">
    <location>
        <begin position="107"/>
        <end position="164"/>
    </location>
</feature>
<feature type="chain" id="PRO_5012457964" description="Galaxin-like repeats domain-containing protein" evidence="2">
    <location>
        <begin position="20"/>
        <end position="761"/>
    </location>
</feature>
<evidence type="ECO:0000256" key="2">
    <source>
        <dbReference type="SAM" id="SignalP"/>
    </source>
</evidence>
<evidence type="ECO:0000313" key="5">
    <source>
        <dbReference type="Proteomes" id="UP000186817"/>
    </source>
</evidence>
<dbReference type="Proteomes" id="UP000186817">
    <property type="component" value="Unassembled WGS sequence"/>
</dbReference>
<dbReference type="InterPro" id="IPR056601">
    <property type="entry name" value="Galaxin_dom"/>
</dbReference>
<organism evidence="4 5">
    <name type="scientific">Symbiodinium microadriaticum</name>
    <name type="common">Dinoflagellate</name>
    <name type="synonym">Zooxanthella microadriatica</name>
    <dbReference type="NCBI Taxonomy" id="2951"/>
    <lineage>
        <taxon>Eukaryota</taxon>
        <taxon>Sar</taxon>
        <taxon>Alveolata</taxon>
        <taxon>Dinophyceae</taxon>
        <taxon>Suessiales</taxon>
        <taxon>Symbiodiniaceae</taxon>
        <taxon>Symbiodinium</taxon>
    </lineage>
</organism>
<dbReference type="PANTHER" id="PTHR34490:SF3">
    <property type="entry name" value="GALAXIN-LIKE ISOFORM X2"/>
    <property type="match status" value="1"/>
</dbReference>
<dbReference type="PANTHER" id="PTHR34490">
    <property type="entry name" value="PROTEIN CBG12054-RELATED"/>
    <property type="match status" value="1"/>
</dbReference>
<sequence>MAIVKLLVFASCWPVLIQAEAVEDVMPVGDDVDDECASPGCALQALQARAKTVVNQATADATSDKYASVPGVGDDGWDDFLPDPDDVGDEEDDSLPDEEGPTGPGLCGTETYDHSKEGCCGSELFDLTTQSCCGNDIFDIKDEDCCNETTVYNTTKQGCCNHKHVFNLGEEYLTFALKCIAPAKPPWNTQFDCTEEWPPKSYAETWSRYCAAKRRGYHMAWAMTRSCEVGWLSVIQRTQEDAKMKSKSQCQSRSNQYKKETCYIFDFDGKACHRQRCGNTLYDATMMGCCNGEVFDSRTHDCCAGTIYETKTTGCCNGKVYHKEPRRCCGGKHLFNSNTHGCCLEKGPQVFKFGKQNCCAAPRGICKIPTGNAISSERIFQAGAPSEPRRRLVADLLHEGSSSSGKCAGNLVHAAGVQLGTAPPGAAEACGRRSAMTGALDLSFGFSGPGDLQHQDAPPDRCAGLGQSTGGQLARSCLGLVGAQTLKDIRAGFQAQAVSKDVEHERKPLGVTSPSNLAMKAAERELTLTPVSPTATPRAAVTEAMFTFSEPRGMWYSLLVNDMCPPPQEDLNKVISHRWAFQGALELAAQGKSICYFILCLLEIQRNIQMDQEDAALHPSLLDACKTFVRCQCREGKMGEMYQVLTHFISNSLIFFEWERFLNNIFQDSRAHQERFLVMHLEQVWTRYKRLKEILETMFDYLDANFTWRHRLPKVGELVRDHMRRRCFASALITKNELFSSAQAGRDETLKQVKFTMGFVT</sequence>
<gene>
    <name evidence="4" type="ORF">AK812_SmicGene33912</name>
</gene>